<evidence type="ECO:0000259" key="21">
    <source>
        <dbReference type="PROSITE" id="PS51987"/>
    </source>
</evidence>
<evidence type="ECO:0000256" key="17">
    <source>
        <dbReference type="RuleBase" id="RU000384"/>
    </source>
</evidence>
<protein>
    <recommendedName>
        <fullName evidence="4 19">Glutamine synthetase</fullName>
        <ecNumber evidence="19">6.3.1.2</ecNumber>
    </recommendedName>
</protein>
<dbReference type="PROSITE" id="PS51986">
    <property type="entry name" value="GS_BETA_GRASP"/>
    <property type="match status" value="1"/>
</dbReference>
<gene>
    <name evidence="22" type="primary">glnA</name>
    <name evidence="22" type="ORF">H5P28_01360</name>
</gene>
<evidence type="ECO:0000256" key="8">
    <source>
        <dbReference type="ARBA" id="ARBA00022723"/>
    </source>
</evidence>
<evidence type="ECO:0000256" key="10">
    <source>
        <dbReference type="ARBA" id="ARBA00022840"/>
    </source>
</evidence>
<keyword evidence="6 15" id="KW-0597">Phosphoprotein</keyword>
<feature type="binding site" evidence="13">
    <location>
        <position position="339"/>
    </location>
    <ligand>
        <name>ATP</name>
        <dbReference type="ChEBI" id="CHEBI:30616"/>
    </ligand>
</feature>
<dbReference type="PROSITE" id="PS51987">
    <property type="entry name" value="GS_CATALYTIC"/>
    <property type="match status" value="1"/>
</dbReference>
<dbReference type="InterPro" id="IPR014746">
    <property type="entry name" value="Gln_synth/guanido_kin_cat_dom"/>
</dbReference>
<dbReference type="InterPro" id="IPR036651">
    <property type="entry name" value="Gln_synt_N_sf"/>
</dbReference>
<feature type="binding site" evidence="12">
    <location>
        <position position="327"/>
    </location>
    <ligand>
        <name>L-glutamate</name>
        <dbReference type="ChEBI" id="CHEBI:29985"/>
    </ligand>
</feature>
<evidence type="ECO:0000256" key="9">
    <source>
        <dbReference type="ARBA" id="ARBA00022741"/>
    </source>
</evidence>
<evidence type="ECO:0000256" key="13">
    <source>
        <dbReference type="PIRSR" id="PIRSR604809-2"/>
    </source>
</evidence>
<dbReference type="EMBL" id="JACHVB010000012">
    <property type="protein sequence ID" value="MBC2592897.1"/>
    <property type="molecule type" value="Genomic_DNA"/>
</dbReference>
<name>A0A842HB90_9BACT</name>
<evidence type="ECO:0000256" key="7">
    <source>
        <dbReference type="ARBA" id="ARBA00022598"/>
    </source>
</evidence>
<comment type="subunit">
    <text evidence="3 18">Oligomer of 12 subunits arranged in the form of two hexagons.</text>
</comment>
<keyword evidence="7 19" id="KW-0436">Ligase</keyword>
<dbReference type="NCBIfam" id="TIGR00653">
    <property type="entry name" value="GlnA"/>
    <property type="match status" value="1"/>
</dbReference>
<dbReference type="GO" id="GO:0016020">
    <property type="term" value="C:membrane"/>
    <property type="evidence" value="ECO:0007669"/>
    <property type="project" value="TreeGrafter"/>
</dbReference>
<dbReference type="SUPFAM" id="SSF55931">
    <property type="entry name" value="Glutamine synthetase/guanido kinase"/>
    <property type="match status" value="1"/>
</dbReference>
<dbReference type="AlphaFoldDB" id="A0A842HB90"/>
<dbReference type="PROSITE" id="PS00182">
    <property type="entry name" value="GLNA_ADENYLATION"/>
    <property type="match status" value="1"/>
</dbReference>
<evidence type="ECO:0000256" key="5">
    <source>
        <dbReference type="ARBA" id="ARBA00022490"/>
    </source>
</evidence>
<evidence type="ECO:0000256" key="18">
    <source>
        <dbReference type="RuleBase" id="RU000387"/>
    </source>
</evidence>
<feature type="binding site" evidence="12">
    <location>
        <position position="360"/>
    </location>
    <ligand>
        <name>L-glutamate</name>
        <dbReference type="ChEBI" id="CHEBI:29985"/>
    </ligand>
</feature>
<evidence type="ECO:0000256" key="19">
    <source>
        <dbReference type="RuleBase" id="RU004356"/>
    </source>
</evidence>
<feature type="binding site" evidence="14">
    <location>
        <position position="212"/>
    </location>
    <ligand>
        <name>Mg(2+)</name>
        <dbReference type="ChEBI" id="CHEBI:18420"/>
        <label>1</label>
    </ligand>
</feature>
<dbReference type="Pfam" id="PF03951">
    <property type="entry name" value="Gln-synt_N"/>
    <property type="match status" value="1"/>
</dbReference>
<comment type="catalytic activity">
    <reaction evidence="19">
        <text>L-glutamate + NH4(+) + ATP = L-glutamine + ADP + phosphate + H(+)</text>
        <dbReference type="Rhea" id="RHEA:16169"/>
        <dbReference type="ChEBI" id="CHEBI:15378"/>
        <dbReference type="ChEBI" id="CHEBI:28938"/>
        <dbReference type="ChEBI" id="CHEBI:29985"/>
        <dbReference type="ChEBI" id="CHEBI:30616"/>
        <dbReference type="ChEBI" id="CHEBI:43474"/>
        <dbReference type="ChEBI" id="CHEBI:58359"/>
        <dbReference type="ChEBI" id="CHEBI:456216"/>
        <dbReference type="EC" id="6.3.1.2"/>
    </reaction>
</comment>
<dbReference type="InterPro" id="IPR004809">
    <property type="entry name" value="Gln_synth_I"/>
</dbReference>
<feature type="binding site" evidence="13">
    <location>
        <begin position="271"/>
        <end position="273"/>
    </location>
    <ligand>
        <name>ATP</name>
        <dbReference type="ChEBI" id="CHEBI:30616"/>
    </ligand>
</feature>
<dbReference type="Proteomes" id="UP000546464">
    <property type="component" value="Unassembled WGS sequence"/>
</dbReference>
<comment type="caution">
    <text evidence="22">The sequence shown here is derived from an EMBL/GenBank/DDBJ whole genome shotgun (WGS) entry which is preliminary data.</text>
</comment>
<dbReference type="RefSeq" id="WP_185673909.1">
    <property type="nucleotide sequence ID" value="NZ_JACHVB010000012.1"/>
</dbReference>
<feature type="binding site" evidence="13">
    <location>
        <position position="207"/>
    </location>
    <ligand>
        <name>ATP</name>
        <dbReference type="ChEBI" id="CHEBI:30616"/>
    </ligand>
</feature>
<dbReference type="PANTHER" id="PTHR43407">
    <property type="entry name" value="GLUTAMINE SYNTHETASE"/>
    <property type="match status" value="1"/>
</dbReference>
<evidence type="ECO:0000256" key="12">
    <source>
        <dbReference type="PIRSR" id="PIRSR604809-1"/>
    </source>
</evidence>
<dbReference type="GO" id="GO:0005737">
    <property type="term" value="C:cytoplasm"/>
    <property type="evidence" value="ECO:0007669"/>
    <property type="project" value="UniProtKB-SubCell"/>
</dbReference>
<feature type="binding site" evidence="14">
    <location>
        <position position="132"/>
    </location>
    <ligand>
        <name>Mg(2+)</name>
        <dbReference type="ChEBI" id="CHEBI:18420"/>
        <label>1</label>
    </ligand>
</feature>
<feature type="binding site" evidence="14">
    <location>
        <position position="269"/>
    </location>
    <ligand>
        <name>Mg(2+)</name>
        <dbReference type="ChEBI" id="CHEBI:18420"/>
        <label>1</label>
    </ligand>
</feature>
<feature type="binding site" evidence="12">
    <location>
        <begin position="264"/>
        <end position="265"/>
    </location>
    <ligand>
        <name>L-glutamate</name>
        <dbReference type="ChEBI" id="CHEBI:29985"/>
    </ligand>
</feature>
<keyword evidence="5 18" id="KW-0963">Cytoplasm</keyword>
<sequence length="469" mass="52607">MTPKEVLALAKAKDVKIIDLKFCDIHGSWQHFAIPFTALNEELFEDGLGFDGSSIRGWQSIEASDMLVMPDPRTAFIDPFVEVPTLGLICDIEDPITREPYSRSPRGVAKKAEEYLKATGFADAAYFGPEAEFFIFEDVRYQSGANESFYAVDSSEGIWNTGREEFPNQAYKIRHKEGYLPVPPADKHMDLRNEMVLTMQDLGLTVEAQHHEVATGGQCEIDLRFDTLLKMADQMCIYKYVVKNVAYRAGKTATFMPKPLFGDNGSGMHTHQSLWKKNKPLMAGDGYANLSQMGLWYIGGLLKHAPALCAFCNPTNNSYKRLVPGYEAPVTLAYSARNRSAICRIPMYNASPKATRVEFRCPDPSANPYLAFAALLMAGLDGIENKIDPGSPVDKNLYDLPPEEAAKLSYVPDSLRGALEALKADHEFLLKGEVFTEDFINNYIKLKMAEYNEIRLRPHPHEYSLYFDA</sequence>
<dbReference type="Gene3D" id="3.10.20.70">
    <property type="entry name" value="Glutamine synthetase, N-terminal domain"/>
    <property type="match status" value="1"/>
</dbReference>
<proteinExistence type="inferred from homology"/>
<dbReference type="Gene3D" id="3.30.590.10">
    <property type="entry name" value="Glutamine synthetase/guanido kinase, catalytic domain"/>
    <property type="match status" value="1"/>
</dbReference>
<accession>A0A842HB90</accession>
<keyword evidence="9 13" id="KW-0547">Nucleotide-binding</keyword>
<reference evidence="22 23" key="1">
    <citation type="submission" date="2020-07" db="EMBL/GenBank/DDBJ databases">
        <authorList>
            <person name="Feng X."/>
        </authorList>
    </citation>
    <scope>NUCLEOTIDE SEQUENCE [LARGE SCALE GENOMIC DNA]</scope>
    <source>
        <strain evidence="22 23">JCM31066</strain>
    </source>
</reference>
<evidence type="ECO:0000256" key="2">
    <source>
        <dbReference type="ARBA" id="ARBA00009897"/>
    </source>
</evidence>
<evidence type="ECO:0000256" key="15">
    <source>
        <dbReference type="PIRSR" id="PIRSR604809-50"/>
    </source>
</evidence>
<keyword evidence="10 13" id="KW-0067">ATP-binding</keyword>
<evidence type="ECO:0000259" key="20">
    <source>
        <dbReference type="PROSITE" id="PS51986"/>
    </source>
</evidence>
<feature type="binding site" evidence="14">
    <location>
        <position position="358"/>
    </location>
    <ligand>
        <name>Mg(2+)</name>
        <dbReference type="ChEBI" id="CHEBI:18420"/>
        <label>1</label>
    </ligand>
</feature>
<evidence type="ECO:0000313" key="23">
    <source>
        <dbReference type="Proteomes" id="UP000546464"/>
    </source>
</evidence>
<keyword evidence="23" id="KW-1185">Reference proteome</keyword>
<evidence type="ECO:0000256" key="3">
    <source>
        <dbReference type="ARBA" id="ARBA00011354"/>
    </source>
</evidence>
<feature type="domain" description="GS catalytic" evidence="21">
    <location>
        <begin position="105"/>
        <end position="469"/>
    </location>
</feature>
<dbReference type="GO" id="GO:0004356">
    <property type="term" value="F:glutamine synthetase activity"/>
    <property type="evidence" value="ECO:0007669"/>
    <property type="project" value="UniProtKB-EC"/>
</dbReference>
<evidence type="ECO:0000313" key="22">
    <source>
        <dbReference type="EMBL" id="MBC2592897.1"/>
    </source>
</evidence>
<feature type="binding site" evidence="12">
    <location>
        <position position="321"/>
    </location>
    <ligand>
        <name>L-glutamate</name>
        <dbReference type="ChEBI" id="CHEBI:29985"/>
    </ligand>
</feature>
<dbReference type="PROSITE" id="PS00180">
    <property type="entry name" value="GLNA_1"/>
    <property type="match status" value="1"/>
</dbReference>
<comment type="similarity">
    <text evidence="2 16 17">Belongs to the glutamine synthetase family.</text>
</comment>
<feature type="binding site" evidence="12">
    <location>
        <position position="339"/>
    </location>
    <ligand>
        <name>L-glutamate</name>
        <dbReference type="ChEBI" id="CHEBI:29985"/>
    </ligand>
</feature>
<dbReference type="SMART" id="SM01230">
    <property type="entry name" value="Gln-synt_C"/>
    <property type="match status" value="1"/>
</dbReference>
<evidence type="ECO:0000256" key="14">
    <source>
        <dbReference type="PIRSR" id="PIRSR604809-3"/>
    </source>
</evidence>
<evidence type="ECO:0000256" key="16">
    <source>
        <dbReference type="PROSITE-ProRule" id="PRU01330"/>
    </source>
</evidence>
<dbReference type="SUPFAM" id="SSF54368">
    <property type="entry name" value="Glutamine synthetase, N-terminal domain"/>
    <property type="match status" value="1"/>
</dbReference>
<dbReference type="InterPro" id="IPR027302">
    <property type="entry name" value="Gln_synth_N_conserv_site"/>
</dbReference>
<dbReference type="Pfam" id="PF00120">
    <property type="entry name" value="Gln-synt_C"/>
    <property type="match status" value="1"/>
</dbReference>
<feature type="binding site" evidence="14">
    <location>
        <position position="220"/>
    </location>
    <ligand>
        <name>Mg(2+)</name>
        <dbReference type="ChEBI" id="CHEBI:18420"/>
        <label>1</label>
    </ligand>
</feature>
<keyword evidence="8 14" id="KW-0479">Metal-binding</keyword>
<dbReference type="InterPro" id="IPR008146">
    <property type="entry name" value="Gln_synth_cat_dom"/>
</dbReference>
<dbReference type="GO" id="GO:0046872">
    <property type="term" value="F:metal ion binding"/>
    <property type="evidence" value="ECO:0007669"/>
    <property type="project" value="UniProtKB-KW"/>
</dbReference>
<evidence type="ECO:0000256" key="4">
    <source>
        <dbReference type="ARBA" id="ARBA00021364"/>
    </source>
</evidence>
<organism evidence="22 23">
    <name type="scientific">Ruficoccus amylovorans</name>
    <dbReference type="NCBI Taxonomy" id="1804625"/>
    <lineage>
        <taxon>Bacteria</taxon>
        <taxon>Pseudomonadati</taxon>
        <taxon>Verrucomicrobiota</taxon>
        <taxon>Opitutia</taxon>
        <taxon>Puniceicoccales</taxon>
        <taxon>Cerasicoccaceae</taxon>
        <taxon>Ruficoccus</taxon>
    </lineage>
</organism>
<dbReference type="FunFam" id="3.30.590.10:FF:000001">
    <property type="entry name" value="Glutamine synthetase"/>
    <property type="match status" value="1"/>
</dbReference>
<feature type="binding site" evidence="14">
    <location>
        <position position="130"/>
    </location>
    <ligand>
        <name>Mg(2+)</name>
        <dbReference type="ChEBI" id="CHEBI:18420"/>
        <label>1</label>
    </ligand>
</feature>
<dbReference type="GO" id="GO:0019740">
    <property type="term" value="P:nitrogen utilization"/>
    <property type="evidence" value="ECO:0007669"/>
    <property type="project" value="TreeGrafter"/>
</dbReference>
<dbReference type="PANTHER" id="PTHR43407:SF1">
    <property type="entry name" value="LENGSIN"/>
    <property type="match status" value="1"/>
</dbReference>
<evidence type="ECO:0000256" key="11">
    <source>
        <dbReference type="ARBA" id="ARBA00022842"/>
    </source>
</evidence>
<evidence type="ECO:0000256" key="6">
    <source>
        <dbReference type="ARBA" id="ARBA00022553"/>
    </source>
</evidence>
<comment type="cofactor">
    <cofactor evidence="14">
        <name>Mg(2+)</name>
        <dbReference type="ChEBI" id="CHEBI:18420"/>
    </cofactor>
    <text evidence="14">Binds 2 Mg(2+) ions per subunit.</text>
</comment>
<feature type="modified residue" description="O-AMP-tyrosine" evidence="15">
    <location>
        <position position="398"/>
    </location>
</feature>
<feature type="binding site" evidence="13">
    <location>
        <position position="353"/>
    </location>
    <ligand>
        <name>ATP</name>
        <dbReference type="ChEBI" id="CHEBI:30616"/>
    </ligand>
</feature>
<dbReference type="InterPro" id="IPR001637">
    <property type="entry name" value="Gln_synth_I_adenylation_site"/>
</dbReference>
<keyword evidence="11 14" id="KW-0460">Magnesium</keyword>
<comment type="subcellular location">
    <subcellularLocation>
        <location evidence="1 18">Cytoplasm</location>
    </subcellularLocation>
</comment>
<dbReference type="GO" id="GO:0006542">
    <property type="term" value="P:glutamine biosynthetic process"/>
    <property type="evidence" value="ECO:0007669"/>
    <property type="project" value="InterPro"/>
</dbReference>
<dbReference type="InterPro" id="IPR027303">
    <property type="entry name" value="Gln_synth_gly_rich_site"/>
</dbReference>
<feature type="domain" description="GS beta-grasp" evidence="20">
    <location>
        <begin position="13"/>
        <end position="97"/>
    </location>
</feature>
<dbReference type="InterPro" id="IPR008147">
    <property type="entry name" value="Gln_synt_N"/>
</dbReference>
<evidence type="ECO:0000256" key="1">
    <source>
        <dbReference type="ARBA" id="ARBA00004496"/>
    </source>
</evidence>
<dbReference type="GO" id="GO:0005524">
    <property type="term" value="F:ATP binding"/>
    <property type="evidence" value="ECO:0007669"/>
    <property type="project" value="UniProtKB-KW"/>
</dbReference>
<dbReference type="PROSITE" id="PS00181">
    <property type="entry name" value="GLNA_ATP"/>
    <property type="match status" value="1"/>
</dbReference>
<dbReference type="EC" id="6.3.1.2" evidence="19"/>